<dbReference type="AlphaFoldDB" id="A0A8H5H4E8"/>
<evidence type="ECO:0000313" key="3">
    <source>
        <dbReference type="Proteomes" id="UP000565441"/>
    </source>
</evidence>
<protein>
    <submittedName>
        <fullName evidence="2">Uncharacterized protein</fullName>
    </submittedName>
</protein>
<comment type="caution">
    <text evidence="2">The sequence shown here is derived from an EMBL/GenBank/DDBJ whole genome shotgun (WGS) entry which is preliminary data.</text>
</comment>
<evidence type="ECO:0000256" key="1">
    <source>
        <dbReference type="SAM" id="MobiDB-lite"/>
    </source>
</evidence>
<dbReference type="Proteomes" id="UP000565441">
    <property type="component" value="Unassembled WGS sequence"/>
</dbReference>
<organism evidence="2 3">
    <name type="scientific">Tricholomella constricta</name>
    <dbReference type="NCBI Taxonomy" id="117010"/>
    <lineage>
        <taxon>Eukaryota</taxon>
        <taxon>Fungi</taxon>
        <taxon>Dikarya</taxon>
        <taxon>Basidiomycota</taxon>
        <taxon>Agaricomycotina</taxon>
        <taxon>Agaricomycetes</taxon>
        <taxon>Agaricomycetidae</taxon>
        <taxon>Agaricales</taxon>
        <taxon>Tricholomatineae</taxon>
        <taxon>Lyophyllaceae</taxon>
        <taxon>Tricholomella</taxon>
    </lineage>
</organism>
<dbReference type="EMBL" id="JAACJP010000028">
    <property type="protein sequence ID" value="KAF5376513.1"/>
    <property type="molecule type" value="Genomic_DNA"/>
</dbReference>
<proteinExistence type="predicted"/>
<feature type="compositionally biased region" description="Polar residues" evidence="1">
    <location>
        <begin position="1"/>
        <end position="16"/>
    </location>
</feature>
<evidence type="ECO:0000313" key="2">
    <source>
        <dbReference type="EMBL" id="KAF5376513.1"/>
    </source>
</evidence>
<feature type="region of interest" description="Disordered" evidence="1">
    <location>
        <begin position="1"/>
        <end position="133"/>
    </location>
</feature>
<accession>A0A8H5H4E8</accession>
<sequence>MHMFQQNQKKNQSNRVEQPARHGPKKSSFPANDPFSAATDTDTTYNRHTSEITESDAAGDATRMQPGPFGPPSPRPAPRAPRPTSHVPRTGEREPHPNHQFADRSGLFDRLGTCDTDRTGLDWTKGAGTMTMG</sequence>
<feature type="compositionally biased region" description="Polar residues" evidence="1">
    <location>
        <begin position="38"/>
        <end position="47"/>
    </location>
</feature>
<keyword evidence="3" id="KW-1185">Reference proteome</keyword>
<feature type="compositionally biased region" description="Pro residues" evidence="1">
    <location>
        <begin position="68"/>
        <end position="81"/>
    </location>
</feature>
<gene>
    <name evidence="2" type="ORF">D9615_008574</name>
</gene>
<name>A0A8H5H4E8_9AGAR</name>
<reference evidence="2 3" key="1">
    <citation type="journal article" date="2020" name="ISME J.">
        <title>Uncovering the hidden diversity of litter-decomposition mechanisms in mushroom-forming fungi.</title>
        <authorList>
            <person name="Floudas D."/>
            <person name="Bentzer J."/>
            <person name="Ahren D."/>
            <person name="Johansson T."/>
            <person name="Persson P."/>
            <person name="Tunlid A."/>
        </authorList>
    </citation>
    <scope>NUCLEOTIDE SEQUENCE [LARGE SCALE GENOMIC DNA]</scope>
    <source>
        <strain evidence="2 3">CBS 661.87</strain>
    </source>
</reference>